<evidence type="ECO:0000313" key="10">
    <source>
        <dbReference type="RefSeq" id="XP_055875274.1"/>
    </source>
</evidence>
<organism evidence="9 10">
    <name type="scientific">Biomphalaria glabrata</name>
    <name type="common">Bloodfluke planorb</name>
    <name type="synonym">Freshwater snail</name>
    <dbReference type="NCBI Taxonomy" id="6526"/>
    <lineage>
        <taxon>Eukaryota</taxon>
        <taxon>Metazoa</taxon>
        <taxon>Spiralia</taxon>
        <taxon>Lophotrochozoa</taxon>
        <taxon>Mollusca</taxon>
        <taxon>Gastropoda</taxon>
        <taxon>Heterobranchia</taxon>
        <taxon>Euthyneura</taxon>
        <taxon>Panpulmonata</taxon>
        <taxon>Hygrophila</taxon>
        <taxon>Lymnaeoidea</taxon>
        <taxon>Planorbidae</taxon>
        <taxon>Biomphalaria</taxon>
    </lineage>
</organism>
<keyword evidence="3 7" id="KW-0812">Transmembrane</keyword>
<feature type="transmembrane region" description="Helical" evidence="7">
    <location>
        <begin position="314"/>
        <end position="331"/>
    </location>
</feature>
<sequence>MKTSLSKKEPPSYSGPSQNVSPGVSFVPQNCVPLSQAQCGPAAPVQGYIPPPQPSNFGPPTNSSPYFINTANTPPYTASLDRSYHTAATRLALLPRKSVLEAYLLAVSPFGILGAHHFYLRRYYWGIVYFFTLGLAGCGYLVDWFRVPFLVKDANEKLQSTDPKVEEKKNLSDAYTLWFPFGLLGFHHYYLGNYAWGAVYTFSGGIFGIGWLVDSIRMPWLVKGANERIMSSPIERNEKNLCPAYALGLTPIGILGGHHYYLNRPLWGVLYTLTLGMVGVGWLFDWIRMPYIVTRVNEEVRGKRPPNVKTADDAYILWFVFGLLGFHHFYLGRPLWGLLYFFTLGLFGIGWLVDMCRIPFLVKEVNKENEERRRIIASQIEEANRQTVAHVTVTRGYQNYGMVNPGEYPPSGPQTGLYPNYPVAYNYGQGAAAQSYQTAGYDYFAPGQPPSTVIMAEPQPPPYSPREQEAGPLPEKHMV</sequence>
<comment type="subcellular location">
    <subcellularLocation>
        <location evidence="1">Membrane</location>
        <topology evidence="1">Multi-pass membrane protein</topology>
    </subcellularLocation>
</comment>
<evidence type="ECO:0000256" key="3">
    <source>
        <dbReference type="ARBA" id="ARBA00022692"/>
    </source>
</evidence>
<gene>
    <name evidence="10" type="primary">LOC106079615</name>
</gene>
<feature type="compositionally biased region" description="Basic and acidic residues" evidence="6">
    <location>
        <begin position="1"/>
        <end position="10"/>
    </location>
</feature>
<reference evidence="10" key="1">
    <citation type="submission" date="2025-08" db="UniProtKB">
        <authorList>
            <consortium name="RefSeq"/>
        </authorList>
    </citation>
    <scope>IDENTIFICATION</scope>
</reference>
<feature type="transmembrane region" description="Helical" evidence="7">
    <location>
        <begin position="241"/>
        <end position="262"/>
    </location>
</feature>
<proteinExistence type="inferred from homology"/>
<protein>
    <submittedName>
        <fullName evidence="10">Uncharacterized protein LOC106079615 isoform X1</fullName>
    </submittedName>
</protein>
<dbReference type="RefSeq" id="XP_055875274.1">
    <property type="nucleotide sequence ID" value="XM_056019299.1"/>
</dbReference>
<feature type="region of interest" description="Disordered" evidence="6">
    <location>
        <begin position="1"/>
        <end position="21"/>
    </location>
</feature>
<evidence type="ECO:0000256" key="2">
    <source>
        <dbReference type="ARBA" id="ARBA00008284"/>
    </source>
</evidence>
<dbReference type="InterPro" id="IPR050932">
    <property type="entry name" value="TM2D1-3-like"/>
</dbReference>
<evidence type="ECO:0000256" key="6">
    <source>
        <dbReference type="SAM" id="MobiDB-lite"/>
    </source>
</evidence>
<feature type="transmembrane region" description="Helical" evidence="7">
    <location>
        <begin position="197"/>
        <end position="220"/>
    </location>
</feature>
<feature type="transmembrane region" description="Helical" evidence="7">
    <location>
        <begin position="124"/>
        <end position="142"/>
    </location>
</feature>
<feature type="domain" description="TM2" evidence="8">
    <location>
        <begin position="168"/>
        <end position="216"/>
    </location>
</feature>
<evidence type="ECO:0000256" key="7">
    <source>
        <dbReference type="SAM" id="Phobius"/>
    </source>
</evidence>
<accession>A0A9W2ZK12</accession>
<dbReference type="InterPro" id="IPR007829">
    <property type="entry name" value="TM2"/>
</dbReference>
<keyword evidence="5 7" id="KW-0472">Membrane</keyword>
<feature type="domain" description="TM2" evidence="8">
    <location>
        <begin position="238"/>
        <end position="287"/>
    </location>
</feature>
<dbReference type="OrthoDB" id="10262359at2759"/>
<comment type="similarity">
    <text evidence="2">Belongs to the TM2 family.</text>
</comment>
<feature type="region of interest" description="Disordered" evidence="6">
    <location>
        <begin position="450"/>
        <end position="479"/>
    </location>
</feature>
<evidence type="ECO:0000256" key="1">
    <source>
        <dbReference type="ARBA" id="ARBA00004141"/>
    </source>
</evidence>
<evidence type="ECO:0000259" key="8">
    <source>
        <dbReference type="Pfam" id="PF05154"/>
    </source>
</evidence>
<feature type="transmembrane region" description="Helical" evidence="7">
    <location>
        <begin position="268"/>
        <end position="293"/>
    </location>
</feature>
<name>A0A9W2ZK12_BIOGL</name>
<evidence type="ECO:0000313" key="9">
    <source>
        <dbReference type="Proteomes" id="UP001165740"/>
    </source>
</evidence>
<feature type="transmembrane region" description="Helical" evidence="7">
    <location>
        <begin position="337"/>
        <end position="353"/>
    </location>
</feature>
<evidence type="ECO:0000256" key="4">
    <source>
        <dbReference type="ARBA" id="ARBA00022989"/>
    </source>
</evidence>
<dbReference type="AlphaFoldDB" id="A0A9W2ZK12"/>
<feature type="compositionally biased region" description="Basic and acidic residues" evidence="6">
    <location>
        <begin position="466"/>
        <end position="479"/>
    </location>
</feature>
<feature type="domain" description="TM2" evidence="8">
    <location>
        <begin position="96"/>
        <end position="145"/>
    </location>
</feature>
<dbReference type="PANTHER" id="PTHR21016:SF25">
    <property type="entry name" value="TM2 DOMAIN-CONTAINING PROTEIN DDB_G0277895-RELATED"/>
    <property type="match status" value="1"/>
</dbReference>
<keyword evidence="9" id="KW-1185">Reference proteome</keyword>
<dbReference type="GeneID" id="106079615"/>
<evidence type="ECO:0000256" key="5">
    <source>
        <dbReference type="ARBA" id="ARBA00023136"/>
    </source>
</evidence>
<feature type="transmembrane region" description="Helical" evidence="7">
    <location>
        <begin position="100"/>
        <end position="118"/>
    </location>
</feature>
<dbReference type="PANTHER" id="PTHR21016">
    <property type="entry name" value="BETA-AMYLOID BINDING PROTEIN-RELATED"/>
    <property type="match status" value="1"/>
</dbReference>
<dbReference type="GO" id="GO:0016020">
    <property type="term" value="C:membrane"/>
    <property type="evidence" value="ECO:0007669"/>
    <property type="project" value="UniProtKB-SubCell"/>
</dbReference>
<feature type="domain" description="TM2" evidence="8">
    <location>
        <begin position="314"/>
        <end position="355"/>
    </location>
</feature>
<dbReference type="Pfam" id="PF05154">
    <property type="entry name" value="TM2"/>
    <property type="match status" value="4"/>
</dbReference>
<keyword evidence="4 7" id="KW-1133">Transmembrane helix</keyword>
<dbReference type="Proteomes" id="UP001165740">
    <property type="component" value="Chromosome 2"/>
</dbReference>